<dbReference type="PATRIC" id="fig|1300342.3.peg.1001"/>
<evidence type="ECO:0000256" key="2">
    <source>
        <dbReference type="ARBA" id="ARBA00023239"/>
    </source>
</evidence>
<dbReference type="Proteomes" id="UP000076830">
    <property type="component" value="Chromosome"/>
</dbReference>
<proteinExistence type="predicted"/>
<evidence type="ECO:0000313" key="3">
    <source>
        <dbReference type="EMBL" id="ANB17055.1"/>
    </source>
</evidence>
<dbReference type="EC" id="4.3.2.7" evidence="1"/>
<evidence type="ECO:0000256" key="1">
    <source>
        <dbReference type="ARBA" id="ARBA00012344"/>
    </source>
</evidence>
<dbReference type="GO" id="GO:0005737">
    <property type="term" value="C:cytoplasm"/>
    <property type="evidence" value="ECO:0007669"/>
    <property type="project" value="TreeGrafter"/>
</dbReference>
<dbReference type="KEGG" id="dko:I596_1025"/>
<dbReference type="PANTHER" id="PTHR12192:SF2">
    <property type="entry name" value="GLUTATHIONE-SPECIFIC GAMMA-GLUTAMYLCYCLOTRANSFERASE 2"/>
    <property type="match status" value="1"/>
</dbReference>
<dbReference type="RefSeq" id="WP_067644914.1">
    <property type="nucleotide sequence ID" value="NZ_CP015249.1"/>
</dbReference>
<dbReference type="SUPFAM" id="SSF110857">
    <property type="entry name" value="Gamma-glutamyl cyclotransferase-like"/>
    <property type="match status" value="1"/>
</dbReference>
<dbReference type="InterPro" id="IPR006840">
    <property type="entry name" value="ChaC"/>
</dbReference>
<dbReference type="STRING" id="1300342.I596_1025"/>
<keyword evidence="2" id="KW-0456">Lyase</keyword>
<gene>
    <name evidence="3" type="ORF">I596_1025</name>
</gene>
<sequence>MTANTIAINQRMRHFDGHAQVWVFGYGSLIYKADFPYLERRAARIDGWTRRFWQGSHDHRGTPEAPGRVVTLVAQAGAVCLGMAYLVTPEVFAHLDHREKNGYLRHRVALDFGDGHGADGLVYIADPANAAYLGPAPEADIARHIASAHGPSGPNRDYLLRLADALRALGADDPHVFTIERHLRALDADTVAHAAGPEGGLH</sequence>
<dbReference type="Pfam" id="PF04752">
    <property type="entry name" value="ChaC"/>
    <property type="match status" value="1"/>
</dbReference>
<name>A0A160DS43_9GAMM</name>
<dbReference type="OrthoDB" id="9795692at2"/>
<dbReference type="GO" id="GO:0061928">
    <property type="term" value="F:glutathione specific gamma-glutamylcyclotransferase activity"/>
    <property type="evidence" value="ECO:0007669"/>
    <property type="project" value="UniProtKB-EC"/>
</dbReference>
<dbReference type="InterPro" id="IPR013024">
    <property type="entry name" value="GGCT-like"/>
</dbReference>
<protein>
    <recommendedName>
        <fullName evidence="1">glutathione-specific gamma-glutamylcyclotransferase</fullName>
        <ecNumber evidence="1">4.3.2.7</ecNumber>
    </recommendedName>
</protein>
<dbReference type="AlphaFoldDB" id="A0A160DS43"/>
<accession>A0A160DS43</accession>
<evidence type="ECO:0000313" key="4">
    <source>
        <dbReference type="Proteomes" id="UP000076830"/>
    </source>
</evidence>
<organism evidence="3 4">
    <name type="scientific">Dokdonella koreensis DS-123</name>
    <dbReference type="NCBI Taxonomy" id="1300342"/>
    <lineage>
        <taxon>Bacteria</taxon>
        <taxon>Pseudomonadati</taxon>
        <taxon>Pseudomonadota</taxon>
        <taxon>Gammaproteobacteria</taxon>
        <taxon>Lysobacterales</taxon>
        <taxon>Rhodanobacteraceae</taxon>
        <taxon>Dokdonella</taxon>
    </lineage>
</organism>
<dbReference type="InterPro" id="IPR036568">
    <property type="entry name" value="GGCT-like_sf"/>
</dbReference>
<dbReference type="EMBL" id="CP015249">
    <property type="protein sequence ID" value="ANB17055.1"/>
    <property type="molecule type" value="Genomic_DNA"/>
</dbReference>
<dbReference type="CDD" id="cd06661">
    <property type="entry name" value="GGCT_like"/>
    <property type="match status" value="1"/>
</dbReference>
<dbReference type="Gene3D" id="3.10.490.10">
    <property type="entry name" value="Gamma-glutamyl cyclotransferase-like"/>
    <property type="match status" value="1"/>
</dbReference>
<dbReference type="GO" id="GO:0006751">
    <property type="term" value="P:glutathione catabolic process"/>
    <property type="evidence" value="ECO:0007669"/>
    <property type="project" value="InterPro"/>
</dbReference>
<keyword evidence="4" id="KW-1185">Reference proteome</keyword>
<reference evidence="3 4" key="1">
    <citation type="submission" date="2016-04" db="EMBL/GenBank/DDBJ databases">
        <title>Complete genome sequence of Dokdonella koreensis DS-123T.</title>
        <authorList>
            <person name="Kim J.F."/>
            <person name="Lee H."/>
            <person name="Kwak M.-J."/>
        </authorList>
    </citation>
    <scope>NUCLEOTIDE SEQUENCE [LARGE SCALE GENOMIC DNA]</scope>
    <source>
        <strain evidence="3 4">DS-123</strain>
    </source>
</reference>
<dbReference type="PANTHER" id="PTHR12192">
    <property type="entry name" value="CATION TRANSPORT PROTEIN CHAC-RELATED"/>
    <property type="match status" value="1"/>
</dbReference>